<sequence>MTVFITRCWRSALRLALALTLGLSALSGPAHAGGIEPVRAQLSPSDDELVLSAEFALNLGPRLEEAVSRGVPLHFKLEFTLGHPRWYWIEEHLASRTIEYRLTYNVLMRQYRLSTGGLHQSFPSLSEALRVLSRVGALPVAPISALKPGESYAAALRLSLDRSQLPKPFQVDALADKDWQVGAKALRWQFVAPGTETK</sequence>
<keyword evidence="1" id="KW-0732">Signal</keyword>
<protein>
    <submittedName>
        <fullName evidence="2">DUF4390 domain-containing protein</fullName>
    </submittedName>
</protein>
<dbReference type="AlphaFoldDB" id="A0AA49FJ97"/>
<evidence type="ECO:0000313" key="2">
    <source>
        <dbReference type="EMBL" id="WIM04715.1"/>
    </source>
</evidence>
<feature type="chain" id="PRO_5041233784" evidence="1">
    <location>
        <begin position="33"/>
        <end position="198"/>
    </location>
</feature>
<name>A0AA49FJ97_9PROT</name>
<dbReference type="KEGG" id="npv:OHM77_08375"/>
<gene>
    <name evidence="2" type="ORF">OHM77_08375</name>
</gene>
<feature type="signal peptide" evidence="1">
    <location>
        <begin position="1"/>
        <end position="32"/>
    </location>
</feature>
<dbReference type="EMBL" id="CP107246">
    <property type="protein sequence ID" value="WIM04715.1"/>
    <property type="molecule type" value="Genomic_DNA"/>
</dbReference>
<dbReference type="Proteomes" id="UP001234916">
    <property type="component" value="Chromosome"/>
</dbReference>
<reference evidence="2" key="1">
    <citation type="journal article" date="2023" name="Nat. Microbiol.">
        <title>Enrichment and characterization of a nitric oxide-reducing microbial community in a continuous bioreactor.</title>
        <authorList>
            <person name="Garrido-Amador P."/>
            <person name="Stortenbeker N."/>
            <person name="Wessels H.J.C.T."/>
            <person name="Speth D.R."/>
            <person name="Garcia-Heredia I."/>
            <person name="Kartal B."/>
        </authorList>
    </citation>
    <scope>NUCLEOTIDE SEQUENCE</scope>
    <source>
        <strain evidence="2">MAG1</strain>
    </source>
</reference>
<dbReference type="InterPro" id="IPR025500">
    <property type="entry name" value="DUF4390"/>
</dbReference>
<proteinExistence type="predicted"/>
<dbReference type="Pfam" id="PF14334">
    <property type="entry name" value="DUF4390"/>
    <property type="match status" value="1"/>
</dbReference>
<evidence type="ECO:0000256" key="1">
    <source>
        <dbReference type="SAM" id="SignalP"/>
    </source>
</evidence>
<organism evidence="2">
    <name type="scientific">Candidatus Nitricoxidivorans perseverans</name>
    <dbReference type="NCBI Taxonomy" id="2975601"/>
    <lineage>
        <taxon>Bacteria</taxon>
        <taxon>Pseudomonadati</taxon>
        <taxon>Pseudomonadota</taxon>
        <taxon>Betaproteobacteria</taxon>
        <taxon>Nitrosomonadales</taxon>
        <taxon>Sterolibacteriaceae</taxon>
        <taxon>Candidatus Nitricoxidivorans</taxon>
    </lineage>
</organism>
<accession>A0AA49FJ97</accession>